<gene>
    <name evidence="1" type="ORF">GQS65_12795</name>
</gene>
<evidence type="ECO:0000313" key="2">
    <source>
        <dbReference type="Proteomes" id="UP000451471"/>
    </source>
</evidence>
<dbReference type="RefSeq" id="WP_158205031.1">
    <property type="nucleotide sequence ID" value="NZ_WSZK01000021.1"/>
</dbReference>
<accession>A0A6B0GN35</accession>
<proteinExistence type="predicted"/>
<name>A0A6B0GN35_9EURY</name>
<evidence type="ECO:0008006" key="3">
    <source>
        <dbReference type="Google" id="ProtNLM"/>
    </source>
</evidence>
<evidence type="ECO:0000313" key="1">
    <source>
        <dbReference type="EMBL" id="MWG35351.1"/>
    </source>
</evidence>
<dbReference type="AlphaFoldDB" id="A0A6B0GN35"/>
<sequence>MPTDNGACDWESTVVVVHEWGGDRSLERSIAIGIVDLCSTTRPPRPTPGESERVATIDEVFSGSHLLGGELTVEYAGYDVAVKHNGVVRIEGPTVEE</sequence>
<reference evidence="1 2" key="1">
    <citation type="submission" date="2019-12" db="EMBL/GenBank/DDBJ databases">
        <title>Halocatena pleomorpha gen. nov. sp. nov., an extremely halophilic archaeon of family Halobacteriaceae isolated from saltpan soil.</title>
        <authorList>
            <person name="Pal Y."/>
            <person name="Verma A."/>
            <person name="Krishnamurthi S."/>
            <person name="Kumar P."/>
        </authorList>
    </citation>
    <scope>NUCLEOTIDE SEQUENCE [LARGE SCALE GENOMIC DNA]</scope>
    <source>
        <strain evidence="1 2">JCM 16495</strain>
    </source>
</reference>
<dbReference type="Proteomes" id="UP000451471">
    <property type="component" value="Unassembled WGS sequence"/>
</dbReference>
<keyword evidence="2" id="KW-1185">Reference proteome</keyword>
<protein>
    <recommendedName>
        <fullName evidence="3">Halobacterial output domain-containing protein</fullName>
    </recommendedName>
</protein>
<dbReference type="EMBL" id="WSZK01000021">
    <property type="protein sequence ID" value="MWG35351.1"/>
    <property type="molecule type" value="Genomic_DNA"/>
</dbReference>
<organism evidence="1 2">
    <name type="scientific">Halomarina oriensis</name>
    <dbReference type="NCBI Taxonomy" id="671145"/>
    <lineage>
        <taxon>Archaea</taxon>
        <taxon>Methanobacteriati</taxon>
        <taxon>Methanobacteriota</taxon>
        <taxon>Stenosarchaea group</taxon>
        <taxon>Halobacteria</taxon>
        <taxon>Halobacteriales</taxon>
        <taxon>Natronomonadaceae</taxon>
        <taxon>Halomarina</taxon>
    </lineage>
</organism>
<comment type="caution">
    <text evidence="1">The sequence shown here is derived from an EMBL/GenBank/DDBJ whole genome shotgun (WGS) entry which is preliminary data.</text>
</comment>